<sequence length="74" mass="8143">GNQLDILKMETQLQPVTIAASPFYCSFRSSAPSHQDKPYDVFQPTRGHSTKHIASSVEMAPARVLPSRKTNSNA</sequence>
<evidence type="ECO:0000256" key="1">
    <source>
        <dbReference type="SAM" id="MobiDB-lite"/>
    </source>
</evidence>
<dbReference type="AlphaFoldDB" id="A0A0B7C6R7"/>
<gene>
    <name evidence="2" type="primary">ORF222981</name>
</gene>
<accession>A0A0B7C6R7</accession>
<dbReference type="EMBL" id="HACG01053279">
    <property type="protein sequence ID" value="CEL00150.1"/>
    <property type="molecule type" value="Transcribed_RNA"/>
</dbReference>
<reference evidence="2" key="1">
    <citation type="submission" date="2014-12" db="EMBL/GenBank/DDBJ databases">
        <title>Insight into the proteome of Arion vulgaris.</title>
        <authorList>
            <person name="Aradska J."/>
            <person name="Bulat T."/>
            <person name="Smidak R."/>
            <person name="Sarate P."/>
            <person name="Gangsoo J."/>
            <person name="Sialana F."/>
            <person name="Bilban M."/>
            <person name="Lubec G."/>
        </authorList>
    </citation>
    <scope>NUCLEOTIDE SEQUENCE</scope>
    <source>
        <tissue evidence="2">Skin</tissue>
    </source>
</reference>
<proteinExistence type="predicted"/>
<protein>
    <submittedName>
        <fullName evidence="2">Uncharacterized protein</fullName>
    </submittedName>
</protein>
<evidence type="ECO:0000313" key="2">
    <source>
        <dbReference type="EMBL" id="CEL00150.1"/>
    </source>
</evidence>
<feature type="non-terminal residue" evidence="2">
    <location>
        <position position="74"/>
    </location>
</feature>
<feature type="non-terminal residue" evidence="2">
    <location>
        <position position="1"/>
    </location>
</feature>
<feature type="region of interest" description="Disordered" evidence="1">
    <location>
        <begin position="52"/>
        <end position="74"/>
    </location>
</feature>
<name>A0A0B7C6R7_9EUPU</name>
<organism evidence="2">
    <name type="scientific">Arion vulgaris</name>
    <dbReference type="NCBI Taxonomy" id="1028688"/>
    <lineage>
        <taxon>Eukaryota</taxon>
        <taxon>Metazoa</taxon>
        <taxon>Spiralia</taxon>
        <taxon>Lophotrochozoa</taxon>
        <taxon>Mollusca</taxon>
        <taxon>Gastropoda</taxon>
        <taxon>Heterobranchia</taxon>
        <taxon>Euthyneura</taxon>
        <taxon>Panpulmonata</taxon>
        <taxon>Eupulmonata</taxon>
        <taxon>Stylommatophora</taxon>
        <taxon>Helicina</taxon>
        <taxon>Arionoidea</taxon>
        <taxon>Arionidae</taxon>
        <taxon>Arion</taxon>
    </lineage>
</organism>